<evidence type="ECO:0000313" key="5">
    <source>
        <dbReference type="EMBL" id="MBB5149206.1"/>
    </source>
</evidence>
<keyword evidence="3 5" id="KW-0067">ATP-binding</keyword>
<comment type="caution">
    <text evidence="5">The sequence shown here is derived from an EMBL/GenBank/DDBJ whole genome shotgun (WGS) entry which is preliminary data.</text>
</comment>
<dbReference type="Pfam" id="PF00005">
    <property type="entry name" value="ABC_tran"/>
    <property type="match status" value="1"/>
</dbReference>
<dbReference type="InterPro" id="IPR017871">
    <property type="entry name" value="ABC_transporter-like_CS"/>
</dbReference>
<dbReference type="RefSeq" id="WP_016838953.1">
    <property type="nucleotide sequence ID" value="NZ_AP018335.1"/>
</dbReference>
<dbReference type="CDD" id="cd03260">
    <property type="entry name" value="ABC_PstB_phosphate_transporter"/>
    <property type="match status" value="1"/>
</dbReference>
<protein>
    <submittedName>
        <fullName evidence="5">Putative ABC transport system ATP-binding protein</fullName>
    </submittedName>
</protein>
<evidence type="ECO:0000256" key="2">
    <source>
        <dbReference type="ARBA" id="ARBA00022741"/>
    </source>
</evidence>
<name>A0A840Q2E3_URETH</name>
<dbReference type="InterPro" id="IPR027417">
    <property type="entry name" value="P-loop_NTPase"/>
</dbReference>
<dbReference type="AlphaFoldDB" id="A0A840Q2E3"/>
<evidence type="ECO:0000256" key="3">
    <source>
        <dbReference type="ARBA" id="ARBA00022840"/>
    </source>
</evidence>
<dbReference type="Gene3D" id="3.40.50.300">
    <property type="entry name" value="P-loop containing nucleotide triphosphate hydrolases"/>
    <property type="match status" value="1"/>
</dbReference>
<dbReference type="GO" id="GO:0035435">
    <property type="term" value="P:phosphate ion transmembrane transport"/>
    <property type="evidence" value="ECO:0007669"/>
    <property type="project" value="InterPro"/>
</dbReference>
<feature type="domain" description="ABC transporter" evidence="4">
    <location>
        <begin position="9"/>
        <end position="238"/>
    </location>
</feature>
<dbReference type="PROSITE" id="PS00211">
    <property type="entry name" value="ABC_TRANSPORTER_1"/>
    <property type="match status" value="1"/>
</dbReference>
<dbReference type="SMART" id="SM00382">
    <property type="entry name" value="AAA"/>
    <property type="match status" value="1"/>
</dbReference>
<evidence type="ECO:0000313" key="6">
    <source>
        <dbReference type="Proteomes" id="UP000557217"/>
    </source>
</evidence>
<dbReference type="PANTHER" id="PTHR43423:SF1">
    <property type="entry name" value="ABC TRANSPORTER I FAMILY MEMBER 17"/>
    <property type="match status" value="1"/>
</dbReference>
<dbReference type="InterPro" id="IPR003439">
    <property type="entry name" value="ABC_transporter-like_ATP-bd"/>
</dbReference>
<dbReference type="GO" id="GO:0016887">
    <property type="term" value="F:ATP hydrolysis activity"/>
    <property type="evidence" value="ECO:0007669"/>
    <property type="project" value="InterPro"/>
</dbReference>
<dbReference type="SUPFAM" id="SSF52540">
    <property type="entry name" value="P-loop containing nucleoside triphosphate hydrolases"/>
    <property type="match status" value="1"/>
</dbReference>
<dbReference type="GO" id="GO:0005524">
    <property type="term" value="F:ATP binding"/>
    <property type="evidence" value="ECO:0007669"/>
    <property type="project" value="UniProtKB-KW"/>
</dbReference>
<sequence length="242" mass="26831">MTQPLEVTIHFEHVHYEKNSSFILKDVTGDFYKGKITTIVGPSGAGKTTVLKMCNGLISPTSGDIIIDGKNINEFSPTSLRQYVGIALQNAPLIRGTVYDNLALPMTLQNKLLSEKKAISTLEDVSLDMNILYRDVHNLSGGQKQKVSIARTLMNQPKILLLDEITSALDPTSTNEIEQLILSINRKYNVTIIWITHNLGQAKRVGDYTWVMMGGELVESGESSLLDHSTNKRIQQFVEGKA</sequence>
<dbReference type="InterPro" id="IPR003593">
    <property type="entry name" value="AAA+_ATPase"/>
</dbReference>
<organism evidence="5 6">
    <name type="scientific">Ureibacillus thermosphaericus</name>
    <dbReference type="NCBI Taxonomy" id="51173"/>
    <lineage>
        <taxon>Bacteria</taxon>
        <taxon>Bacillati</taxon>
        <taxon>Bacillota</taxon>
        <taxon>Bacilli</taxon>
        <taxon>Bacillales</taxon>
        <taxon>Caryophanaceae</taxon>
        <taxon>Ureibacillus</taxon>
    </lineage>
</organism>
<reference evidence="5 6" key="1">
    <citation type="submission" date="2020-08" db="EMBL/GenBank/DDBJ databases">
        <title>Genomic Encyclopedia of Type Strains, Phase IV (KMG-IV): sequencing the most valuable type-strain genomes for metagenomic binning, comparative biology and taxonomic classification.</title>
        <authorList>
            <person name="Goeker M."/>
        </authorList>
    </citation>
    <scope>NUCLEOTIDE SEQUENCE [LARGE SCALE GENOMIC DNA]</scope>
    <source>
        <strain evidence="5 6">DSM 10633</strain>
    </source>
</reference>
<keyword evidence="2" id="KW-0547">Nucleotide-binding</keyword>
<proteinExistence type="predicted"/>
<dbReference type="PANTHER" id="PTHR43423">
    <property type="entry name" value="ABC TRANSPORTER I FAMILY MEMBER 17"/>
    <property type="match status" value="1"/>
</dbReference>
<dbReference type="EMBL" id="JACHGZ010000016">
    <property type="protein sequence ID" value="MBB5149206.1"/>
    <property type="molecule type" value="Genomic_DNA"/>
</dbReference>
<dbReference type="GO" id="GO:0005315">
    <property type="term" value="F:phosphate transmembrane transporter activity"/>
    <property type="evidence" value="ECO:0007669"/>
    <property type="project" value="InterPro"/>
</dbReference>
<gene>
    <name evidence="5" type="ORF">HNR36_001594</name>
</gene>
<keyword evidence="6" id="KW-1185">Reference proteome</keyword>
<dbReference type="GO" id="GO:0016020">
    <property type="term" value="C:membrane"/>
    <property type="evidence" value="ECO:0007669"/>
    <property type="project" value="InterPro"/>
</dbReference>
<dbReference type="InterPro" id="IPR005670">
    <property type="entry name" value="PstB-like"/>
</dbReference>
<accession>A0A840Q2E3</accession>
<evidence type="ECO:0000259" key="4">
    <source>
        <dbReference type="PROSITE" id="PS50893"/>
    </source>
</evidence>
<dbReference type="Proteomes" id="UP000557217">
    <property type="component" value="Unassembled WGS sequence"/>
</dbReference>
<evidence type="ECO:0000256" key="1">
    <source>
        <dbReference type="ARBA" id="ARBA00022448"/>
    </source>
</evidence>
<dbReference type="PROSITE" id="PS50893">
    <property type="entry name" value="ABC_TRANSPORTER_2"/>
    <property type="match status" value="1"/>
</dbReference>
<keyword evidence="1" id="KW-0813">Transport</keyword>